<feature type="transmembrane region" description="Helical" evidence="6">
    <location>
        <begin position="6"/>
        <end position="31"/>
    </location>
</feature>
<feature type="transmembrane region" description="Helical" evidence="6">
    <location>
        <begin position="68"/>
        <end position="89"/>
    </location>
</feature>
<dbReference type="PANTHER" id="PTHR30177:SF4">
    <property type="entry name" value="OSMOPROTECTANT IMPORT PERMEASE PROTEIN OSMW"/>
    <property type="match status" value="1"/>
</dbReference>
<dbReference type="PROSITE" id="PS50928">
    <property type="entry name" value="ABC_TM1"/>
    <property type="match status" value="1"/>
</dbReference>
<keyword evidence="3 6" id="KW-0812">Transmembrane</keyword>
<evidence type="ECO:0000313" key="8">
    <source>
        <dbReference type="EMBL" id="MPN34528.1"/>
    </source>
</evidence>
<dbReference type="FunFam" id="1.10.3720.10:FF:000001">
    <property type="entry name" value="Glycine betaine ABC transporter, permease"/>
    <property type="match status" value="1"/>
</dbReference>
<comment type="caution">
    <text evidence="8">The sequence shown here is derived from an EMBL/GenBank/DDBJ whole genome shotgun (WGS) entry which is preliminary data.</text>
</comment>
<dbReference type="Gene3D" id="1.10.3720.10">
    <property type="entry name" value="MetI-like"/>
    <property type="match status" value="1"/>
</dbReference>
<dbReference type="PANTHER" id="PTHR30177">
    <property type="entry name" value="GLYCINE BETAINE/L-PROLINE TRANSPORT SYSTEM PERMEASE PROTEIN PROW"/>
    <property type="match status" value="1"/>
</dbReference>
<dbReference type="GO" id="GO:0016020">
    <property type="term" value="C:membrane"/>
    <property type="evidence" value="ECO:0007669"/>
    <property type="project" value="UniProtKB-SubCell"/>
</dbReference>
<dbReference type="InterPro" id="IPR000515">
    <property type="entry name" value="MetI-like"/>
</dbReference>
<comment type="subcellular location">
    <subcellularLocation>
        <location evidence="1">Membrane</location>
        <topology evidence="1">Multi-pass membrane protein</topology>
    </subcellularLocation>
</comment>
<dbReference type="InterPro" id="IPR035906">
    <property type="entry name" value="MetI-like_sf"/>
</dbReference>
<dbReference type="InterPro" id="IPR051204">
    <property type="entry name" value="ABC_transp_perm/SBD"/>
</dbReference>
<accession>A0A645H6A6</accession>
<organism evidence="8">
    <name type="scientific">bioreactor metagenome</name>
    <dbReference type="NCBI Taxonomy" id="1076179"/>
    <lineage>
        <taxon>unclassified sequences</taxon>
        <taxon>metagenomes</taxon>
        <taxon>ecological metagenomes</taxon>
    </lineage>
</organism>
<name>A0A645H6A6_9ZZZZ</name>
<evidence type="ECO:0000256" key="1">
    <source>
        <dbReference type="ARBA" id="ARBA00004141"/>
    </source>
</evidence>
<evidence type="ECO:0000256" key="2">
    <source>
        <dbReference type="ARBA" id="ARBA00022448"/>
    </source>
</evidence>
<gene>
    <name evidence="8" type="primary">opuCD_4</name>
    <name evidence="8" type="ORF">SDC9_182022</name>
</gene>
<evidence type="ECO:0000259" key="7">
    <source>
        <dbReference type="PROSITE" id="PS50928"/>
    </source>
</evidence>
<feature type="transmembrane region" description="Helical" evidence="6">
    <location>
        <begin position="135"/>
        <end position="153"/>
    </location>
</feature>
<evidence type="ECO:0000256" key="4">
    <source>
        <dbReference type="ARBA" id="ARBA00022989"/>
    </source>
</evidence>
<dbReference type="GO" id="GO:0031460">
    <property type="term" value="P:glycine betaine transport"/>
    <property type="evidence" value="ECO:0007669"/>
    <property type="project" value="TreeGrafter"/>
</dbReference>
<protein>
    <submittedName>
        <fullName evidence="8">Carnitine transport permease protein OpuCD</fullName>
    </submittedName>
</protein>
<keyword evidence="5 6" id="KW-0472">Membrane</keyword>
<dbReference type="CDD" id="cd06261">
    <property type="entry name" value="TM_PBP2"/>
    <property type="match status" value="1"/>
</dbReference>
<keyword evidence="2" id="KW-0813">Transport</keyword>
<evidence type="ECO:0000256" key="6">
    <source>
        <dbReference type="SAM" id="Phobius"/>
    </source>
</evidence>
<evidence type="ECO:0000256" key="3">
    <source>
        <dbReference type="ARBA" id="ARBA00022692"/>
    </source>
</evidence>
<dbReference type="GO" id="GO:0055085">
    <property type="term" value="P:transmembrane transport"/>
    <property type="evidence" value="ECO:0007669"/>
    <property type="project" value="InterPro"/>
</dbReference>
<feature type="domain" description="ABC transmembrane type-1" evidence="7">
    <location>
        <begin position="4"/>
        <end position="183"/>
    </location>
</feature>
<evidence type="ECO:0000256" key="5">
    <source>
        <dbReference type="ARBA" id="ARBA00023136"/>
    </source>
</evidence>
<dbReference type="Pfam" id="PF00528">
    <property type="entry name" value="BPD_transp_1"/>
    <property type="match status" value="1"/>
</dbReference>
<keyword evidence="4 6" id="KW-1133">Transmembrane helix</keyword>
<reference evidence="8" key="1">
    <citation type="submission" date="2019-08" db="EMBL/GenBank/DDBJ databases">
        <authorList>
            <person name="Kucharzyk K."/>
            <person name="Murdoch R.W."/>
            <person name="Higgins S."/>
            <person name="Loffler F."/>
        </authorList>
    </citation>
    <scope>NUCLEOTIDE SEQUENCE</scope>
</reference>
<dbReference type="AlphaFoldDB" id="A0A645H6A6"/>
<dbReference type="SUPFAM" id="SSF161098">
    <property type="entry name" value="MetI-like"/>
    <property type="match status" value="1"/>
</dbReference>
<sequence>MKIVLEHLYLVLMSVLFSTAVGLPLGIFAYLNRPARKVVLWASEVLQTIPALALLGMVMVLFGAGKPTVIIGLVLYSLLPIVHNTFLGLDGINPGIKEAARGMGLSKSDRLFSIELPLALPMVFTGIRIATVTGVGVAVFATSVGGGGLGAIINQGIRTQNMRLIFSGTLTLMAMAVVFDAGMALIEKRMNRRATH</sequence>
<dbReference type="EMBL" id="VSSQ01087617">
    <property type="protein sequence ID" value="MPN34528.1"/>
    <property type="molecule type" value="Genomic_DNA"/>
</dbReference>
<proteinExistence type="predicted"/>
<feature type="transmembrane region" description="Helical" evidence="6">
    <location>
        <begin position="38"/>
        <end position="62"/>
    </location>
</feature>
<feature type="transmembrane region" description="Helical" evidence="6">
    <location>
        <begin position="165"/>
        <end position="186"/>
    </location>
</feature>